<keyword evidence="1" id="KW-0472">Membrane</keyword>
<reference evidence="2 3" key="1">
    <citation type="submission" date="2024-01" db="EMBL/GenBank/DDBJ databases">
        <title>Genome assemblies of Stephania.</title>
        <authorList>
            <person name="Yang L."/>
        </authorList>
    </citation>
    <scope>NUCLEOTIDE SEQUENCE [LARGE SCALE GENOMIC DNA]</scope>
    <source>
        <strain evidence="2">JXDWG</strain>
        <tissue evidence="2">Leaf</tissue>
    </source>
</reference>
<evidence type="ECO:0000313" key="2">
    <source>
        <dbReference type="EMBL" id="KAK9165571.1"/>
    </source>
</evidence>
<proteinExistence type="predicted"/>
<name>A0AAP0L792_9MAGN</name>
<keyword evidence="1" id="KW-1133">Transmembrane helix</keyword>
<evidence type="ECO:0000313" key="3">
    <source>
        <dbReference type="Proteomes" id="UP001419268"/>
    </source>
</evidence>
<accession>A0AAP0L792</accession>
<feature type="transmembrane region" description="Helical" evidence="1">
    <location>
        <begin position="20"/>
        <end position="46"/>
    </location>
</feature>
<organism evidence="2 3">
    <name type="scientific">Stephania cephalantha</name>
    <dbReference type="NCBI Taxonomy" id="152367"/>
    <lineage>
        <taxon>Eukaryota</taxon>
        <taxon>Viridiplantae</taxon>
        <taxon>Streptophyta</taxon>
        <taxon>Embryophyta</taxon>
        <taxon>Tracheophyta</taxon>
        <taxon>Spermatophyta</taxon>
        <taxon>Magnoliopsida</taxon>
        <taxon>Ranunculales</taxon>
        <taxon>Menispermaceae</taxon>
        <taxon>Menispermoideae</taxon>
        <taxon>Cissampelideae</taxon>
        <taxon>Stephania</taxon>
    </lineage>
</organism>
<dbReference type="AlphaFoldDB" id="A0AAP0L792"/>
<keyword evidence="3" id="KW-1185">Reference proteome</keyword>
<dbReference type="EMBL" id="JBBNAG010000001">
    <property type="protein sequence ID" value="KAK9165571.1"/>
    <property type="molecule type" value="Genomic_DNA"/>
</dbReference>
<sequence length="124" mass="13377">MMVSVASPSSLLNPSLSGEGVVLIGVLCFDDLLCFLVFFLLSFFSADVGWTVETMRQSRSSCHRKCWDSAAAAAGGGERGRMEMGGRGIGVKGRVEGSLDLHDWKDNGKSRDHRILNSLPIGED</sequence>
<dbReference type="Proteomes" id="UP001419268">
    <property type="component" value="Unassembled WGS sequence"/>
</dbReference>
<comment type="caution">
    <text evidence="2">The sequence shown here is derived from an EMBL/GenBank/DDBJ whole genome shotgun (WGS) entry which is preliminary data.</text>
</comment>
<keyword evidence="1" id="KW-0812">Transmembrane</keyword>
<protein>
    <submittedName>
        <fullName evidence="2">Uncharacterized protein</fullName>
    </submittedName>
</protein>
<gene>
    <name evidence="2" type="ORF">Scep_000762</name>
</gene>
<evidence type="ECO:0000256" key="1">
    <source>
        <dbReference type="SAM" id="Phobius"/>
    </source>
</evidence>